<evidence type="ECO:0000256" key="3">
    <source>
        <dbReference type="ARBA" id="ARBA00022741"/>
    </source>
</evidence>
<keyword evidence="9" id="KW-1185">Reference proteome</keyword>
<evidence type="ECO:0000256" key="1">
    <source>
        <dbReference type="ARBA" id="ARBA00022574"/>
    </source>
</evidence>
<dbReference type="RefSeq" id="WP_204001462.1">
    <property type="nucleotide sequence ID" value="NZ_BOPG01000045.1"/>
</dbReference>
<dbReference type="Gene3D" id="2.130.10.10">
    <property type="entry name" value="YVTN repeat-like/Quinoprotein amine dehydrogenase"/>
    <property type="match status" value="2"/>
</dbReference>
<sequence length="746" mass="76540">MAVDGFTVGIDFGTSTTVAVLARAGGAARPLVFDGSELLPSAVCVGPDGTLLVGRDALHAARSHPGRFEPNPKRSVDDGSLLLGGTEIAVGDVFAAVLARVVDEAGRVAGEPVRAARLTCPAGWGPRRRQLLTTAANAAGLASVQLVAEPVAAASYFVDVLDGRLPTGFCAVVYDFGAGTFDASVVRRTVDGFDVLADRGLPDAGGLDIDAAVVAHLGTVYAARDPERWARLIRPVDGEDRRASQQLWTDVRGAKEMLSRASSTFVHVPLFGEDAPLGRAELETLSRPVLDRTVEATRSVVRDAGVGTEAVAGVFLVGGSSRMPLAATLLHRALGLAPTVIERPELVVAEGGVRAPESAVLVTQMPEPGPRPAPEPQPAVEPQPEPEPQPVRKPGPAPDPPADPDAPRNGRLGPAFAALAVLVLVLVAVVVALQDDGADPSSVNPTATSGSPTQPAKPVRLAALAGAVGPAVFAPDGRTLATAGPNLGVLLWDLADAANPRRVAVIAPEVASVNTMVFTPDGNTLVIAGQGTEGRVYNVADRARPVRVAALSGYAQGLYDIALSPDGRTLATGTLRAVALWDLADPARPVRIATLSGHAGAVGAVAFSADGTAMFTGSDDATIRWTMSDRRQPVPAGSLPGSSSIAICPDGGLLATADRARTGTLWNLGAPTPARVDSFDATGVVFAPTGRTLADVYSSAVFVWAVAADGSRVLSARFDGDSVAFGPDSRTIAVGGDGETVLWRLP</sequence>
<dbReference type="PROSITE" id="PS00678">
    <property type="entry name" value="WD_REPEATS_1"/>
    <property type="match status" value="1"/>
</dbReference>
<dbReference type="SMART" id="SM00320">
    <property type="entry name" value="WD40"/>
    <property type="match status" value="6"/>
</dbReference>
<reference evidence="8" key="1">
    <citation type="submission" date="2021-01" db="EMBL/GenBank/DDBJ databases">
        <title>Whole genome shotgun sequence of Virgisporangium aurantiacum NBRC 16421.</title>
        <authorList>
            <person name="Komaki H."/>
            <person name="Tamura T."/>
        </authorList>
    </citation>
    <scope>NUCLEOTIDE SEQUENCE</scope>
    <source>
        <strain evidence="8">NBRC 16421</strain>
    </source>
</reference>
<comment type="caution">
    <text evidence="8">The sequence shown here is derived from an EMBL/GenBank/DDBJ whole genome shotgun (WGS) entry which is preliminary data.</text>
</comment>
<keyword evidence="3" id="KW-0547">Nucleotide-binding</keyword>
<feature type="compositionally biased region" description="Pro residues" evidence="7">
    <location>
        <begin position="367"/>
        <end position="404"/>
    </location>
</feature>
<protein>
    <recommendedName>
        <fullName evidence="10">Hsp70 protein</fullName>
    </recommendedName>
</protein>
<organism evidence="8 9">
    <name type="scientific">Virgisporangium aurantiacum</name>
    <dbReference type="NCBI Taxonomy" id="175570"/>
    <lineage>
        <taxon>Bacteria</taxon>
        <taxon>Bacillati</taxon>
        <taxon>Actinomycetota</taxon>
        <taxon>Actinomycetes</taxon>
        <taxon>Micromonosporales</taxon>
        <taxon>Micromonosporaceae</taxon>
        <taxon>Virgisporangium</taxon>
    </lineage>
</organism>
<dbReference type="GO" id="GO:0030968">
    <property type="term" value="P:endoplasmic reticulum unfolded protein response"/>
    <property type="evidence" value="ECO:0007669"/>
    <property type="project" value="TreeGrafter"/>
</dbReference>
<dbReference type="InterPro" id="IPR043129">
    <property type="entry name" value="ATPase_NBD"/>
</dbReference>
<evidence type="ECO:0008006" key="10">
    <source>
        <dbReference type="Google" id="ProtNLM"/>
    </source>
</evidence>
<dbReference type="Pfam" id="PF00012">
    <property type="entry name" value="HSP70"/>
    <property type="match status" value="1"/>
</dbReference>
<feature type="region of interest" description="Disordered" evidence="7">
    <location>
        <begin position="364"/>
        <end position="410"/>
    </location>
</feature>
<dbReference type="InterPro" id="IPR013126">
    <property type="entry name" value="Hsp_70_fam"/>
</dbReference>
<keyword evidence="2" id="KW-0677">Repeat</keyword>
<evidence type="ECO:0000256" key="7">
    <source>
        <dbReference type="SAM" id="MobiDB-lite"/>
    </source>
</evidence>
<keyword evidence="4" id="KW-0067">ATP-binding</keyword>
<evidence type="ECO:0000313" key="8">
    <source>
        <dbReference type="EMBL" id="GIJ59375.1"/>
    </source>
</evidence>
<dbReference type="Pfam" id="PF00400">
    <property type="entry name" value="WD40"/>
    <property type="match status" value="2"/>
</dbReference>
<dbReference type="AlphaFoldDB" id="A0A8J3ZCW1"/>
<dbReference type="Gene3D" id="3.30.420.40">
    <property type="match status" value="2"/>
</dbReference>
<dbReference type="InterPro" id="IPR015943">
    <property type="entry name" value="WD40/YVTN_repeat-like_dom_sf"/>
</dbReference>
<dbReference type="PRINTS" id="PR00301">
    <property type="entry name" value="HEATSHOCK70"/>
</dbReference>
<dbReference type="InterPro" id="IPR019775">
    <property type="entry name" value="WD40_repeat_CS"/>
</dbReference>
<evidence type="ECO:0000256" key="6">
    <source>
        <dbReference type="PROSITE-ProRule" id="PRU00221"/>
    </source>
</evidence>
<dbReference type="PANTHER" id="PTHR45639">
    <property type="entry name" value="HSC70CB, ISOFORM G-RELATED"/>
    <property type="match status" value="1"/>
</dbReference>
<evidence type="ECO:0000256" key="5">
    <source>
        <dbReference type="ARBA" id="ARBA00023186"/>
    </source>
</evidence>
<dbReference type="InterPro" id="IPR001680">
    <property type="entry name" value="WD40_rpt"/>
</dbReference>
<dbReference type="EMBL" id="BOPG01000045">
    <property type="protein sequence ID" value="GIJ59375.1"/>
    <property type="molecule type" value="Genomic_DNA"/>
</dbReference>
<dbReference type="Proteomes" id="UP000612585">
    <property type="component" value="Unassembled WGS sequence"/>
</dbReference>
<feature type="repeat" description="WD" evidence="6">
    <location>
        <begin position="595"/>
        <end position="624"/>
    </location>
</feature>
<keyword evidence="5" id="KW-0143">Chaperone</keyword>
<keyword evidence="1 6" id="KW-0853">WD repeat</keyword>
<dbReference type="SUPFAM" id="SSF101908">
    <property type="entry name" value="Putative isomerase YbhE"/>
    <property type="match status" value="1"/>
</dbReference>
<gene>
    <name evidence="8" type="ORF">Vau01_068910</name>
</gene>
<dbReference type="SUPFAM" id="SSF53067">
    <property type="entry name" value="Actin-like ATPase domain"/>
    <property type="match status" value="2"/>
</dbReference>
<dbReference type="PANTHER" id="PTHR45639:SF34">
    <property type="entry name" value="CHAPERONE PROTEIN DNAK"/>
    <property type="match status" value="1"/>
</dbReference>
<dbReference type="GO" id="GO:0140662">
    <property type="term" value="F:ATP-dependent protein folding chaperone"/>
    <property type="evidence" value="ECO:0007669"/>
    <property type="project" value="InterPro"/>
</dbReference>
<dbReference type="GO" id="GO:0005524">
    <property type="term" value="F:ATP binding"/>
    <property type="evidence" value="ECO:0007669"/>
    <property type="project" value="UniProtKB-KW"/>
</dbReference>
<dbReference type="Gene3D" id="3.90.640.10">
    <property type="entry name" value="Actin, Chain A, domain 4"/>
    <property type="match status" value="1"/>
</dbReference>
<accession>A0A8J3ZCW1</accession>
<evidence type="ECO:0000256" key="4">
    <source>
        <dbReference type="ARBA" id="ARBA00022840"/>
    </source>
</evidence>
<dbReference type="PROSITE" id="PS50294">
    <property type="entry name" value="WD_REPEATS_REGION"/>
    <property type="match status" value="1"/>
</dbReference>
<evidence type="ECO:0000313" key="9">
    <source>
        <dbReference type="Proteomes" id="UP000612585"/>
    </source>
</evidence>
<proteinExistence type="predicted"/>
<name>A0A8J3ZCW1_9ACTN</name>
<dbReference type="PROSITE" id="PS50082">
    <property type="entry name" value="WD_REPEATS_2"/>
    <property type="match status" value="1"/>
</dbReference>
<evidence type="ECO:0000256" key="2">
    <source>
        <dbReference type="ARBA" id="ARBA00022737"/>
    </source>
</evidence>